<reference evidence="1" key="1">
    <citation type="journal article" date="2020" name="New Phytol.">
        <title>Comparative genomics reveals dynamic genome evolution in host specialist ectomycorrhizal fungi.</title>
        <authorList>
            <person name="Lofgren L.A."/>
            <person name="Nguyen N.H."/>
            <person name="Vilgalys R."/>
            <person name="Ruytinx J."/>
            <person name="Liao H.L."/>
            <person name="Branco S."/>
            <person name="Kuo A."/>
            <person name="LaButti K."/>
            <person name="Lipzen A."/>
            <person name="Andreopoulos W."/>
            <person name="Pangilinan J."/>
            <person name="Riley R."/>
            <person name="Hundley H."/>
            <person name="Na H."/>
            <person name="Barry K."/>
            <person name="Grigoriev I.V."/>
            <person name="Stajich J.E."/>
            <person name="Kennedy P.G."/>
        </authorList>
    </citation>
    <scope>NUCLEOTIDE SEQUENCE</scope>
    <source>
        <strain evidence="1">FC203</strain>
    </source>
</reference>
<dbReference type="Gene3D" id="3.30.160.60">
    <property type="entry name" value="Classic Zinc Finger"/>
    <property type="match status" value="1"/>
</dbReference>
<dbReference type="Proteomes" id="UP001195769">
    <property type="component" value="Unassembled WGS sequence"/>
</dbReference>
<gene>
    <name evidence="1" type="ORF">F5891DRAFT_536107</name>
</gene>
<proteinExistence type="predicted"/>
<accession>A0AAD4E0B7</accession>
<protein>
    <recommendedName>
        <fullName evidence="3">C2H2-type domain-containing protein</fullName>
    </recommendedName>
</protein>
<evidence type="ECO:0008006" key="3">
    <source>
        <dbReference type="Google" id="ProtNLM"/>
    </source>
</evidence>
<comment type="caution">
    <text evidence="1">The sequence shown here is derived from an EMBL/GenBank/DDBJ whole genome shotgun (WGS) entry which is preliminary data.</text>
</comment>
<sequence length="255" mass="28235">MSRPTLTTLPSTTPLPLVQAPDQYSMQPTLQSYLECLERHSERMINTCREMLEIHSRLKELLPSDQSEVTEGTWDGTVDIQATVNEPQTIAPSVLDEVNASALSSNLSFPEPLPFYSQLPDGPLASVGGTGLLLEGGNHPLVQFSQDVVPYSSSDPDGYEPMAQDFVPQHSTYSEEQTLSSSSAEHDEQLPVQEKVQCTRPGCSSVVNKSNLTRHINEVHERKVKARCASCLKGFARPYMMYDHILRGKCVPRFG</sequence>
<name>A0AAD4E0B7_9AGAM</name>
<evidence type="ECO:0000313" key="1">
    <source>
        <dbReference type="EMBL" id="KAG1897384.1"/>
    </source>
</evidence>
<evidence type="ECO:0000313" key="2">
    <source>
        <dbReference type="Proteomes" id="UP001195769"/>
    </source>
</evidence>
<dbReference type="RefSeq" id="XP_041222960.1">
    <property type="nucleotide sequence ID" value="XM_041372159.1"/>
</dbReference>
<keyword evidence="2" id="KW-1185">Reference proteome</keyword>
<dbReference type="GeneID" id="64666457"/>
<organism evidence="1 2">
    <name type="scientific">Suillus fuscotomentosus</name>
    <dbReference type="NCBI Taxonomy" id="1912939"/>
    <lineage>
        <taxon>Eukaryota</taxon>
        <taxon>Fungi</taxon>
        <taxon>Dikarya</taxon>
        <taxon>Basidiomycota</taxon>
        <taxon>Agaricomycotina</taxon>
        <taxon>Agaricomycetes</taxon>
        <taxon>Agaricomycetidae</taxon>
        <taxon>Boletales</taxon>
        <taxon>Suillineae</taxon>
        <taxon>Suillaceae</taxon>
        <taxon>Suillus</taxon>
    </lineage>
</organism>
<dbReference type="EMBL" id="JABBWK010000047">
    <property type="protein sequence ID" value="KAG1897384.1"/>
    <property type="molecule type" value="Genomic_DNA"/>
</dbReference>
<dbReference type="AlphaFoldDB" id="A0AAD4E0B7"/>